<protein>
    <submittedName>
        <fullName evidence="1">Uncharacterized protein</fullName>
    </submittedName>
</protein>
<name>A0A9R0UWM0_TRITD</name>
<gene>
    <name evidence="1" type="ORF">TRITD_1Av1G085460</name>
</gene>
<evidence type="ECO:0000313" key="2">
    <source>
        <dbReference type="Proteomes" id="UP000324705"/>
    </source>
</evidence>
<keyword evidence="2" id="KW-1185">Reference proteome</keyword>
<dbReference type="Gramene" id="TRITD1Av1G085460.1">
    <property type="protein sequence ID" value="TRITD1Av1G085460.1"/>
    <property type="gene ID" value="TRITD1Av1G085460"/>
</dbReference>
<dbReference type="OMA" id="RCCIGAT"/>
<proteinExistence type="predicted"/>
<dbReference type="Proteomes" id="UP000324705">
    <property type="component" value="Chromosome 1A"/>
</dbReference>
<dbReference type="EMBL" id="LT934111">
    <property type="protein sequence ID" value="VAH03846.1"/>
    <property type="molecule type" value="Genomic_DNA"/>
</dbReference>
<reference evidence="1 2" key="1">
    <citation type="submission" date="2017-09" db="EMBL/GenBank/DDBJ databases">
        <authorList>
            <consortium name="International Durum Wheat Genome Sequencing Consortium (IDWGSC)"/>
            <person name="Milanesi L."/>
        </authorList>
    </citation>
    <scope>NUCLEOTIDE SEQUENCE [LARGE SCALE GENOMIC DNA]</scope>
    <source>
        <strain evidence="2">cv. Svevo</strain>
    </source>
</reference>
<accession>A0A9R0UWM0</accession>
<organism evidence="1 2">
    <name type="scientific">Triticum turgidum subsp. durum</name>
    <name type="common">Durum wheat</name>
    <name type="synonym">Triticum durum</name>
    <dbReference type="NCBI Taxonomy" id="4567"/>
    <lineage>
        <taxon>Eukaryota</taxon>
        <taxon>Viridiplantae</taxon>
        <taxon>Streptophyta</taxon>
        <taxon>Embryophyta</taxon>
        <taxon>Tracheophyta</taxon>
        <taxon>Spermatophyta</taxon>
        <taxon>Magnoliopsida</taxon>
        <taxon>Liliopsida</taxon>
        <taxon>Poales</taxon>
        <taxon>Poaceae</taxon>
        <taxon>BOP clade</taxon>
        <taxon>Pooideae</taxon>
        <taxon>Triticodae</taxon>
        <taxon>Triticeae</taxon>
        <taxon>Triticinae</taxon>
        <taxon>Triticum</taxon>
    </lineage>
</organism>
<dbReference type="AlphaFoldDB" id="A0A9R0UWM0"/>
<evidence type="ECO:0000313" key="1">
    <source>
        <dbReference type="EMBL" id="VAH03846.1"/>
    </source>
</evidence>
<sequence>MLTSCSSAAPDAARRMGARRCRVIVVAMQRSSLAARVAMELRRSCCGASSEPGVPLELRRGCNGARPELQWSFAWSYRCCIGATPELQWSLLELRRSCNEALQELSVLR</sequence>